<organism evidence="2 3">
    <name type="scientific">Daldinia eschscholtzii</name>
    <dbReference type="NCBI Taxonomy" id="292717"/>
    <lineage>
        <taxon>Eukaryota</taxon>
        <taxon>Fungi</taxon>
        <taxon>Dikarya</taxon>
        <taxon>Ascomycota</taxon>
        <taxon>Pezizomycotina</taxon>
        <taxon>Sordariomycetes</taxon>
        <taxon>Xylariomycetidae</taxon>
        <taxon>Xylariales</taxon>
        <taxon>Hypoxylaceae</taxon>
        <taxon>Daldinia</taxon>
    </lineage>
</organism>
<evidence type="ECO:0000256" key="1">
    <source>
        <dbReference type="SAM" id="MobiDB-lite"/>
    </source>
</evidence>
<dbReference type="EMBL" id="JBANMG010000007">
    <property type="protein sequence ID" value="KAK6951039.1"/>
    <property type="molecule type" value="Genomic_DNA"/>
</dbReference>
<feature type="region of interest" description="Disordered" evidence="1">
    <location>
        <begin position="1"/>
        <end position="47"/>
    </location>
</feature>
<gene>
    <name evidence="2" type="ORF">Daesc_007568</name>
</gene>
<dbReference type="AlphaFoldDB" id="A0AAX6MEI3"/>
<proteinExistence type="predicted"/>
<comment type="caution">
    <text evidence="2">The sequence shown here is derived from an EMBL/GenBank/DDBJ whole genome shotgun (WGS) entry which is preliminary data.</text>
</comment>
<evidence type="ECO:0000313" key="2">
    <source>
        <dbReference type="EMBL" id="KAK6951039.1"/>
    </source>
</evidence>
<feature type="compositionally biased region" description="Basic and acidic residues" evidence="1">
    <location>
        <begin position="29"/>
        <end position="47"/>
    </location>
</feature>
<protein>
    <submittedName>
        <fullName evidence="2">Uncharacterized protein</fullName>
    </submittedName>
</protein>
<reference evidence="2 3" key="1">
    <citation type="journal article" date="2024" name="Front Chem Biol">
        <title>Unveiling the potential of Daldinia eschscholtzii MFLUCC 19-0629 through bioactivity and bioinformatics studies for enhanced sustainable agriculture production.</title>
        <authorList>
            <person name="Brooks S."/>
            <person name="Weaver J.A."/>
            <person name="Klomchit A."/>
            <person name="Alharthi S.A."/>
            <person name="Onlamun T."/>
            <person name="Nurani R."/>
            <person name="Vong T.K."/>
            <person name="Alberti F."/>
            <person name="Greco C."/>
        </authorList>
    </citation>
    <scope>NUCLEOTIDE SEQUENCE [LARGE SCALE GENOMIC DNA]</scope>
    <source>
        <strain evidence="2">MFLUCC 19-0629</strain>
    </source>
</reference>
<dbReference type="Proteomes" id="UP001369815">
    <property type="component" value="Unassembled WGS sequence"/>
</dbReference>
<name>A0AAX6MEI3_9PEZI</name>
<feature type="compositionally biased region" description="Basic and acidic residues" evidence="1">
    <location>
        <begin position="1"/>
        <end position="10"/>
    </location>
</feature>
<accession>A0AAX6MEI3</accession>
<keyword evidence="3" id="KW-1185">Reference proteome</keyword>
<evidence type="ECO:0000313" key="3">
    <source>
        <dbReference type="Proteomes" id="UP001369815"/>
    </source>
</evidence>
<sequence>MSTKARDERAWMQTQTQPRQSAGKKAHRQERTKQPRLNANKDHDRSDMVGYDELGIAPVEWDLWANLNANGSLPTAQV</sequence>